<dbReference type="SUPFAM" id="SSF53067">
    <property type="entry name" value="Actin-like ATPase domain"/>
    <property type="match status" value="2"/>
</dbReference>
<dbReference type="InterPro" id="IPR018484">
    <property type="entry name" value="FGGY_N"/>
</dbReference>
<reference evidence="6" key="2">
    <citation type="journal article" date="2021" name="PeerJ">
        <title>Extensive microbial diversity within the chicken gut microbiome revealed by metagenomics and culture.</title>
        <authorList>
            <person name="Gilroy R."/>
            <person name="Ravi A."/>
            <person name="Getino M."/>
            <person name="Pursley I."/>
            <person name="Horton D.L."/>
            <person name="Alikhan N.F."/>
            <person name="Baker D."/>
            <person name="Gharbi K."/>
            <person name="Hall N."/>
            <person name="Watson M."/>
            <person name="Adriaenssens E.M."/>
            <person name="Foster-Nyarko E."/>
            <person name="Jarju S."/>
            <person name="Secka A."/>
            <person name="Antonio M."/>
            <person name="Oren A."/>
            <person name="Chaudhuri R.R."/>
            <person name="La Ragione R."/>
            <person name="Hildebrand F."/>
            <person name="Pallen M.J."/>
        </authorList>
    </citation>
    <scope>NUCLEOTIDE SEQUENCE</scope>
    <source>
        <strain evidence="6">ChiHile30-977</strain>
    </source>
</reference>
<dbReference type="InterPro" id="IPR050406">
    <property type="entry name" value="FGGY_Carb_Kinase"/>
</dbReference>
<keyword evidence="3" id="KW-0418">Kinase</keyword>
<evidence type="ECO:0000256" key="1">
    <source>
        <dbReference type="ARBA" id="ARBA00009156"/>
    </source>
</evidence>
<comment type="similarity">
    <text evidence="1">Belongs to the FGGY kinase family.</text>
</comment>
<evidence type="ECO:0000256" key="2">
    <source>
        <dbReference type="ARBA" id="ARBA00022679"/>
    </source>
</evidence>
<dbReference type="AlphaFoldDB" id="A0A9D0YVB3"/>
<dbReference type="InterPro" id="IPR000577">
    <property type="entry name" value="Carb_kinase_FGGY"/>
</dbReference>
<dbReference type="InterPro" id="IPR018485">
    <property type="entry name" value="FGGY_C"/>
</dbReference>
<evidence type="ECO:0008006" key="8">
    <source>
        <dbReference type="Google" id="ProtNLM"/>
    </source>
</evidence>
<keyword evidence="2" id="KW-0808">Transferase</keyword>
<comment type="caution">
    <text evidence="6">The sequence shown here is derived from an EMBL/GenBank/DDBJ whole genome shotgun (WGS) entry which is preliminary data.</text>
</comment>
<sequence length="508" mass="55663">MNRLIIGTDVGTTASKVLIVDEQGSILSESYREYPLIFPAPKHVEQDIRHIRDVYFDAIREAVQRLTPQERERIVALSLSTQRSTMAPLDASGQPLRNAITWMDGRSGAECEEIRRDLGKEAVLRATGLSIATVWSYAFVCWLKKHERDLYDRTACFALVNTYLLHEMGVDEFVTDYSSACESLMFDPMGKRWSPLMLDYLRLDESRLPRPVPSGTAVGRMRESLAASLGLPHGIALVTGGGDQQCAALGSGVLEEGDISIGMGTAANILAASSRCRFEKGCNLITNLAVVPERWFMEGSLIVCGPILTWMRDLLYGKEAETMSSSDLYALLNREAGQDSTPGAHGLTLVPHLQGAGCPYWDDDATGVLDGLTLSTTRADLIRCVMEGMAMEVNKNLRLLLENGIRPQRLVLTGGASRSPVWCQIQADVYGVPVEIPAHPDVAALGSAILAGWACGLFATPAEGVRRIARTARVYTPHPQRHALYSRLTQYHDALYRGAAQARAERNG</sequence>
<proteinExistence type="inferred from homology"/>
<evidence type="ECO:0000259" key="4">
    <source>
        <dbReference type="Pfam" id="PF00370"/>
    </source>
</evidence>
<dbReference type="Pfam" id="PF00370">
    <property type="entry name" value="FGGY_N"/>
    <property type="match status" value="1"/>
</dbReference>
<dbReference type="GO" id="GO:0005975">
    <property type="term" value="P:carbohydrate metabolic process"/>
    <property type="evidence" value="ECO:0007669"/>
    <property type="project" value="InterPro"/>
</dbReference>
<feature type="domain" description="Carbohydrate kinase FGGY N-terminal" evidence="4">
    <location>
        <begin position="5"/>
        <end position="250"/>
    </location>
</feature>
<evidence type="ECO:0000259" key="5">
    <source>
        <dbReference type="Pfam" id="PF02782"/>
    </source>
</evidence>
<dbReference type="CDD" id="cd07779">
    <property type="entry name" value="ASKHA_NBD_FGGY_YgcE-like"/>
    <property type="match status" value="1"/>
</dbReference>
<name>A0A9D0YVB3_9FIRM</name>
<dbReference type="Proteomes" id="UP000886819">
    <property type="component" value="Unassembled WGS sequence"/>
</dbReference>
<gene>
    <name evidence="6" type="ORF">IAA66_02950</name>
</gene>
<reference evidence="6" key="1">
    <citation type="submission" date="2020-10" db="EMBL/GenBank/DDBJ databases">
        <authorList>
            <person name="Gilroy R."/>
        </authorList>
    </citation>
    <scope>NUCLEOTIDE SEQUENCE</scope>
    <source>
        <strain evidence="6">ChiHile30-977</strain>
    </source>
</reference>
<dbReference type="PANTHER" id="PTHR43095">
    <property type="entry name" value="SUGAR KINASE"/>
    <property type="match status" value="1"/>
</dbReference>
<dbReference type="Pfam" id="PF02782">
    <property type="entry name" value="FGGY_C"/>
    <property type="match status" value="1"/>
</dbReference>
<dbReference type="PANTHER" id="PTHR43095:SF2">
    <property type="entry name" value="GLUCONOKINASE"/>
    <property type="match status" value="1"/>
</dbReference>
<evidence type="ECO:0000313" key="7">
    <source>
        <dbReference type="Proteomes" id="UP000886819"/>
    </source>
</evidence>
<organism evidence="6 7">
    <name type="scientific">Candidatus Avichristensenella intestinipullorum</name>
    <dbReference type="NCBI Taxonomy" id="2840693"/>
    <lineage>
        <taxon>Bacteria</taxon>
        <taxon>Bacillati</taxon>
        <taxon>Bacillota</taxon>
        <taxon>Clostridia</taxon>
        <taxon>Candidatus Avichristensenella</taxon>
    </lineage>
</organism>
<dbReference type="InterPro" id="IPR043129">
    <property type="entry name" value="ATPase_NBD"/>
</dbReference>
<dbReference type="PIRSF" id="PIRSF000538">
    <property type="entry name" value="GlpK"/>
    <property type="match status" value="1"/>
</dbReference>
<evidence type="ECO:0000313" key="6">
    <source>
        <dbReference type="EMBL" id="HIQ62530.1"/>
    </source>
</evidence>
<dbReference type="Gene3D" id="3.30.420.40">
    <property type="match status" value="2"/>
</dbReference>
<feature type="domain" description="Carbohydrate kinase FGGY C-terminal" evidence="5">
    <location>
        <begin position="262"/>
        <end position="455"/>
    </location>
</feature>
<accession>A0A9D0YVB3</accession>
<evidence type="ECO:0000256" key="3">
    <source>
        <dbReference type="ARBA" id="ARBA00022777"/>
    </source>
</evidence>
<dbReference type="GO" id="GO:0016301">
    <property type="term" value="F:kinase activity"/>
    <property type="evidence" value="ECO:0007669"/>
    <property type="project" value="UniProtKB-KW"/>
</dbReference>
<protein>
    <recommendedName>
        <fullName evidence="8">Xylulokinase</fullName>
    </recommendedName>
</protein>
<dbReference type="EMBL" id="DVFI01000039">
    <property type="protein sequence ID" value="HIQ62530.1"/>
    <property type="molecule type" value="Genomic_DNA"/>
</dbReference>